<feature type="region of interest" description="Disordered" evidence="1">
    <location>
        <begin position="211"/>
        <end position="316"/>
    </location>
</feature>
<dbReference type="RefSeq" id="XP_018270945.1">
    <property type="nucleotide sequence ID" value="XM_018414405.1"/>
</dbReference>
<dbReference type="Proteomes" id="UP000053890">
    <property type="component" value="Unassembled WGS sequence"/>
</dbReference>
<feature type="compositionally biased region" description="Pro residues" evidence="1">
    <location>
        <begin position="90"/>
        <end position="104"/>
    </location>
</feature>
<feature type="region of interest" description="Disordered" evidence="1">
    <location>
        <begin position="1"/>
        <end position="191"/>
    </location>
</feature>
<feature type="compositionally biased region" description="Basic and acidic residues" evidence="1">
    <location>
        <begin position="274"/>
        <end position="284"/>
    </location>
</feature>
<dbReference type="GeneID" id="28974853"/>
<feature type="compositionally biased region" description="Acidic residues" evidence="1">
    <location>
        <begin position="235"/>
        <end position="245"/>
    </location>
</feature>
<dbReference type="EMBL" id="KQ474079">
    <property type="protein sequence ID" value="KPV74896.1"/>
    <property type="molecule type" value="Genomic_DNA"/>
</dbReference>
<feature type="compositionally biased region" description="Basic and acidic residues" evidence="1">
    <location>
        <begin position="306"/>
        <end position="316"/>
    </location>
</feature>
<sequence>MPSADDETHGQQATAPTATKPPRRPISTSSPTPSHPHSPHLVVERSTARESPIHHRDDGSTWRLVERVTEVFVVDVGPRTSPSPSSHRSPPVPARAPVPVPSSHPPSQLDDLEGPRRAPHRPLTTPSTTTRTRSPSPSPAPLSPRLAALAHTLRTLDGAELSRRRGRASLPRSPATSPAVERRTTSTSDVVAHGLELEGLATLFPRGVPCALELDEDDEDESRREALESAWSSTSDEEEEEDGSEFGEGGGREYEEDESRTSSGSWSSFLTDDDASRRGSRDSWKSAATTVSAHSCEGGSAAACGPRREVDREADWASRRWGAWAAS</sequence>
<feature type="compositionally biased region" description="Low complexity" evidence="1">
    <location>
        <begin position="13"/>
        <end position="32"/>
    </location>
</feature>
<feature type="compositionally biased region" description="Basic and acidic residues" evidence="1">
    <location>
        <begin position="42"/>
        <end position="69"/>
    </location>
</feature>
<feature type="compositionally biased region" description="Low complexity" evidence="1">
    <location>
        <begin position="121"/>
        <end position="135"/>
    </location>
</feature>
<feature type="compositionally biased region" description="Polar residues" evidence="1">
    <location>
        <begin position="261"/>
        <end position="270"/>
    </location>
</feature>
<evidence type="ECO:0000313" key="3">
    <source>
        <dbReference type="Proteomes" id="UP000053890"/>
    </source>
</evidence>
<proteinExistence type="predicted"/>
<protein>
    <submittedName>
        <fullName evidence="2">Uncharacterized protein</fullName>
    </submittedName>
</protein>
<name>A0A194S646_RHOGW</name>
<evidence type="ECO:0000256" key="1">
    <source>
        <dbReference type="SAM" id="MobiDB-lite"/>
    </source>
</evidence>
<gene>
    <name evidence="2" type="ORF">RHOBADRAFT_44416</name>
</gene>
<dbReference type="AlphaFoldDB" id="A0A194S646"/>
<accession>A0A194S646</accession>
<reference evidence="2 3" key="1">
    <citation type="journal article" date="2015" name="Front. Microbiol.">
        <title>Genome sequence of the plant growth promoting endophytic yeast Rhodotorula graminis WP1.</title>
        <authorList>
            <person name="Firrincieli A."/>
            <person name="Otillar R."/>
            <person name="Salamov A."/>
            <person name="Schmutz J."/>
            <person name="Khan Z."/>
            <person name="Redman R.S."/>
            <person name="Fleck N.D."/>
            <person name="Lindquist E."/>
            <person name="Grigoriev I.V."/>
            <person name="Doty S.L."/>
        </authorList>
    </citation>
    <scope>NUCLEOTIDE SEQUENCE [LARGE SCALE GENOMIC DNA]</scope>
    <source>
        <strain evidence="2 3">WP1</strain>
    </source>
</reference>
<organism evidence="2 3">
    <name type="scientific">Rhodotorula graminis (strain WP1)</name>
    <dbReference type="NCBI Taxonomy" id="578459"/>
    <lineage>
        <taxon>Eukaryota</taxon>
        <taxon>Fungi</taxon>
        <taxon>Dikarya</taxon>
        <taxon>Basidiomycota</taxon>
        <taxon>Pucciniomycotina</taxon>
        <taxon>Microbotryomycetes</taxon>
        <taxon>Sporidiobolales</taxon>
        <taxon>Sporidiobolaceae</taxon>
        <taxon>Rhodotorula</taxon>
    </lineage>
</organism>
<feature type="compositionally biased region" description="Low complexity" evidence="1">
    <location>
        <begin position="70"/>
        <end position="89"/>
    </location>
</feature>
<evidence type="ECO:0000313" key="2">
    <source>
        <dbReference type="EMBL" id="KPV74896.1"/>
    </source>
</evidence>
<feature type="compositionally biased region" description="Low complexity" evidence="1">
    <location>
        <begin position="143"/>
        <end position="156"/>
    </location>
</feature>
<keyword evidence="3" id="KW-1185">Reference proteome</keyword>